<protein>
    <submittedName>
        <fullName evidence="3">Uncharacterized protein</fullName>
    </submittedName>
</protein>
<dbReference type="AlphaFoldDB" id="A0A0H2S424"/>
<evidence type="ECO:0000256" key="2">
    <source>
        <dbReference type="SAM" id="Phobius"/>
    </source>
</evidence>
<dbReference type="InParanoid" id="A0A0H2S424"/>
<keyword evidence="2" id="KW-0812">Transmembrane</keyword>
<evidence type="ECO:0000313" key="3">
    <source>
        <dbReference type="EMBL" id="KLO18852.1"/>
    </source>
</evidence>
<dbReference type="EMBL" id="KQ085891">
    <property type="protein sequence ID" value="KLO18852.1"/>
    <property type="molecule type" value="Genomic_DNA"/>
</dbReference>
<sequence>MLEETANDVPVLALLITGGALTVSMAIMFARASSGNRVDSIAHGVDARTSNIQGNMDSDNPFPDNNLQNDPSVSPEGIVTGERSGDGTLTDEPRIVSFNANFRLARMRRHLANDAFDVDPVPAFTVVVPPSDIAAGTDGQLSERHRAILTEEILSRLSEEEDDIAERNWVLHEAQNNGAGMGEPSPPVTPSITDGDLPSSGLPSCDSIAGTFRARTYADDLYDLPATIIPRGVSVARWYALRLEEIEDMEAMWVWLLREAEAEPEDDDGLRAWALSFPQGEIPYGPYGGAKK</sequence>
<organism evidence="3 4">
    <name type="scientific">Schizopora paradoxa</name>
    <dbReference type="NCBI Taxonomy" id="27342"/>
    <lineage>
        <taxon>Eukaryota</taxon>
        <taxon>Fungi</taxon>
        <taxon>Dikarya</taxon>
        <taxon>Basidiomycota</taxon>
        <taxon>Agaricomycotina</taxon>
        <taxon>Agaricomycetes</taxon>
        <taxon>Hymenochaetales</taxon>
        <taxon>Schizoporaceae</taxon>
        <taxon>Schizopora</taxon>
    </lineage>
</organism>
<feature type="transmembrane region" description="Helical" evidence="2">
    <location>
        <begin position="12"/>
        <end position="30"/>
    </location>
</feature>
<dbReference type="OrthoDB" id="77878at2759"/>
<name>A0A0H2S424_9AGAM</name>
<feature type="compositionally biased region" description="Polar residues" evidence="1">
    <location>
        <begin position="50"/>
        <end position="72"/>
    </location>
</feature>
<evidence type="ECO:0000313" key="4">
    <source>
        <dbReference type="Proteomes" id="UP000053477"/>
    </source>
</evidence>
<feature type="region of interest" description="Disordered" evidence="1">
    <location>
        <begin position="50"/>
        <end position="77"/>
    </location>
</feature>
<gene>
    <name evidence="3" type="ORF">SCHPADRAFT_899414</name>
</gene>
<keyword evidence="2" id="KW-1133">Transmembrane helix</keyword>
<reference evidence="3 4" key="1">
    <citation type="submission" date="2015-04" db="EMBL/GenBank/DDBJ databases">
        <title>Complete genome sequence of Schizopora paradoxa KUC8140, a cosmopolitan wood degrader in East Asia.</title>
        <authorList>
            <consortium name="DOE Joint Genome Institute"/>
            <person name="Min B."/>
            <person name="Park H."/>
            <person name="Jang Y."/>
            <person name="Kim J.-J."/>
            <person name="Kim K.H."/>
            <person name="Pangilinan J."/>
            <person name="Lipzen A."/>
            <person name="Riley R."/>
            <person name="Grigoriev I.V."/>
            <person name="Spatafora J.W."/>
            <person name="Choi I.-G."/>
        </authorList>
    </citation>
    <scope>NUCLEOTIDE SEQUENCE [LARGE SCALE GENOMIC DNA]</scope>
    <source>
        <strain evidence="3 4">KUC8140</strain>
    </source>
</reference>
<proteinExistence type="predicted"/>
<dbReference type="Proteomes" id="UP000053477">
    <property type="component" value="Unassembled WGS sequence"/>
</dbReference>
<keyword evidence="4" id="KW-1185">Reference proteome</keyword>
<keyword evidence="2" id="KW-0472">Membrane</keyword>
<evidence type="ECO:0000256" key="1">
    <source>
        <dbReference type="SAM" id="MobiDB-lite"/>
    </source>
</evidence>
<accession>A0A0H2S424</accession>